<dbReference type="InterPro" id="IPR036890">
    <property type="entry name" value="HATPase_C_sf"/>
</dbReference>
<accession>A0A838XMP0</accession>
<dbReference type="EMBL" id="JACEON010000011">
    <property type="protein sequence ID" value="MBA4612549.1"/>
    <property type="molecule type" value="Genomic_DNA"/>
</dbReference>
<keyword evidence="3" id="KW-1185">Reference proteome</keyword>
<dbReference type="GO" id="GO:0016740">
    <property type="term" value="F:transferase activity"/>
    <property type="evidence" value="ECO:0007669"/>
    <property type="project" value="UniProtKB-KW"/>
</dbReference>
<evidence type="ECO:0000259" key="1">
    <source>
        <dbReference type="Pfam" id="PF10090"/>
    </source>
</evidence>
<comment type="caution">
    <text evidence="2">The sequence shown here is derived from an EMBL/GenBank/DDBJ whole genome shotgun (WGS) entry which is preliminary data.</text>
</comment>
<dbReference type="Gene3D" id="1.10.287.130">
    <property type="match status" value="1"/>
</dbReference>
<protein>
    <submittedName>
        <fullName evidence="2">Histidine phosphotransferase</fullName>
    </submittedName>
</protein>
<gene>
    <name evidence="2" type="ORF">H1W37_12850</name>
</gene>
<dbReference type="AlphaFoldDB" id="A0A838XMP0"/>
<dbReference type="Pfam" id="PF10090">
    <property type="entry name" value="HPTransfase"/>
    <property type="match status" value="1"/>
</dbReference>
<feature type="domain" description="Histidine phosphotransferase ChpT C-terminal" evidence="1">
    <location>
        <begin position="85"/>
        <end position="204"/>
    </location>
</feature>
<reference evidence="2 3" key="2">
    <citation type="submission" date="2020-08" db="EMBL/GenBank/DDBJ databases">
        <title>Stappia taiwanensis sp. nov., isolated from a coastal thermal spring.</title>
        <authorList>
            <person name="Kampfer P."/>
        </authorList>
    </citation>
    <scope>NUCLEOTIDE SEQUENCE [LARGE SCALE GENOMIC DNA]</scope>
    <source>
        <strain evidence="2 3">DSM 23284</strain>
    </source>
</reference>
<sequence length="214" mass="22784">MTAIEDLTALDLAALVASRVCHDIISPVGAITNGLEVLDEEGNEDMQEFAMDLIRKSARQASAKLQFARLAFGAAGSAGSEIDLGDAHAVAVGFLANEKAEIDWQVPRLLMAKNRVKLLLNLILLANQCVPRGGLITVRMEGEVNAPTFELVVTGSTTKVPALVIDMMSGVEPERIDAHTVQPVYAVLLARESGMHLDVVKEEAGVKIIASSSL</sequence>
<evidence type="ECO:0000313" key="3">
    <source>
        <dbReference type="Proteomes" id="UP000559404"/>
    </source>
</evidence>
<name>A0A838XMP0_9HYPH</name>
<dbReference type="Gene3D" id="3.30.565.10">
    <property type="entry name" value="Histidine kinase-like ATPase, C-terminal domain"/>
    <property type="match status" value="1"/>
</dbReference>
<proteinExistence type="predicted"/>
<dbReference type="NCBIfam" id="NF046018">
    <property type="entry name" value="HisPtaseChptBrucRhz"/>
    <property type="match status" value="1"/>
</dbReference>
<evidence type="ECO:0000313" key="2">
    <source>
        <dbReference type="EMBL" id="MBA4612549.1"/>
    </source>
</evidence>
<dbReference type="Proteomes" id="UP000559404">
    <property type="component" value="Unassembled WGS sequence"/>
</dbReference>
<keyword evidence="2" id="KW-0808">Transferase</keyword>
<organism evidence="2 3">
    <name type="scientific">Stappia taiwanensis</name>
    <dbReference type="NCBI Taxonomy" id="992267"/>
    <lineage>
        <taxon>Bacteria</taxon>
        <taxon>Pseudomonadati</taxon>
        <taxon>Pseudomonadota</taxon>
        <taxon>Alphaproteobacteria</taxon>
        <taxon>Hyphomicrobiales</taxon>
        <taxon>Stappiaceae</taxon>
        <taxon>Stappia</taxon>
    </lineage>
</organism>
<dbReference type="InterPro" id="IPR018762">
    <property type="entry name" value="ChpT_C"/>
</dbReference>
<dbReference type="RefSeq" id="WP_181760741.1">
    <property type="nucleotide sequence ID" value="NZ_BMCR01000010.1"/>
</dbReference>
<reference evidence="2 3" key="1">
    <citation type="submission" date="2020-07" db="EMBL/GenBank/DDBJ databases">
        <authorList>
            <person name="Li M."/>
        </authorList>
    </citation>
    <scope>NUCLEOTIDE SEQUENCE [LARGE SCALE GENOMIC DNA]</scope>
    <source>
        <strain evidence="2 3">DSM 23284</strain>
    </source>
</reference>